<dbReference type="STRING" id="326424.FRAAL6767"/>
<reference evidence="4 5" key="1">
    <citation type="journal article" date="2007" name="Genome Res.">
        <title>Genome characteristics of facultatively symbiotic Frankia sp. strains reflect host range and host plant biogeography.</title>
        <authorList>
            <person name="Normand P."/>
            <person name="Lapierre P."/>
            <person name="Tisa L.S."/>
            <person name="Gogarten J.P."/>
            <person name="Alloisio N."/>
            <person name="Bagnarol E."/>
            <person name="Bassi C.A."/>
            <person name="Berry A.M."/>
            <person name="Bickhart D.M."/>
            <person name="Choisne N."/>
            <person name="Couloux A."/>
            <person name="Cournoyer B."/>
            <person name="Cruveiller S."/>
            <person name="Daubin V."/>
            <person name="Demange N."/>
            <person name="Francino M.P."/>
            <person name="Goltsman E."/>
            <person name="Huang Y."/>
            <person name="Kopp O.R."/>
            <person name="Labarre L."/>
            <person name="Lapidus A."/>
            <person name="Lavire C."/>
            <person name="Marechal J."/>
            <person name="Martinez M."/>
            <person name="Mastronunzio J.E."/>
            <person name="Mullin B.C."/>
            <person name="Niemann J."/>
            <person name="Pujic P."/>
            <person name="Rawnsley T."/>
            <person name="Rouy Z."/>
            <person name="Schenowitz C."/>
            <person name="Sellstedt A."/>
            <person name="Tavares F."/>
            <person name="Tomkins J.P."/>
            <person name="Vallenet D."/>
            <person name="Valverde C."/>
            <person name="Wall L.G."/>
            <person name="Wang Y."/>
            <person name="Medigue C."/>
            <person name="Benson D.R."/>
        </authorList>
    </citation>
    <scope>NUCLEOTIDE SEQUENCE [LARGE SCALE GENOMIC DNA]</scope>
    <source>
        <strain evidence="5">DSM 45986 / CECT 9034 / ACN14a</strain>
    </source>
</reference>
<feature type="compositionally biased region" description="Basic and acidic residues" evidence="2">
    <location>
        <begin position="219"/>
        <end position="229"/>
    </location>
</feature>
<keyword evidence="3" id="KW-0472">Membrane</keyword>
<accession>Q0RAZ8</accession>
<organism evidence="4 5">
    <name type="scientific">Frankia alni (strain DSM 45986 / CECT 9034 / ACN14a)</name>
    <dbReference type="NCBI Taxonomy" id="326424"/>
    <lineage>
        <taxon>Bacteria</taxon>
        <taxon>Bacillati</taxon>
        <taxon>Actinomycetota</taxon>
        <taxon>Actinomycetes</taxon>
        <taxon>Frankiales</taxon>
        <taxon>Frankiaceae</taxon>
        <taxon>Frankia</taxon>
    </lineage>
</organism>
<keyword evidence="3" id="KW-0812">Transmembrane</keyword>
<feature type="region of interest" description="Disordered" evidence="2">
    <location>
        <begin position="196"/>
        <end position="253"/>
    </location>
</feature>
<feature type="coiled-coil region" evidence="1">
    <location>
        <begin position="107"/>
        <end position="166"/>
    </location>
</feature>
<dbReference type="Proteomes" id="UP000000657">
    <property type="component" value="Chromosome"/>
</dbReference>
<dbReference type="OrthoDB" id="3214062at2"/>
<dbReference type="RefSeq" id="WP_011607803.1">
    <property type="nucleotide sequence ID" value="NC_008278.1"/>
</dbReference>
<name>Q0RAZ8_FRAAA</name>
<dbReference type="HOGENOM" id="CLU_1155094_0_0_11"/>
<gene>
    <name evidence="4" type="ordered locus">FRAAL6767</name>
</gene>
<sequence>MSTTIKDRISHVTDTAPVSGLSDAAKHAADRAGTVAHRAASIAGETAGTAASATRDAGVTVAHRISDVSGSATRGGTAVPRVAGKAASKAVAVSGRAGRRIEKARSQAELSAERARAAAELRSERQRSRKAVANEAKARIQADKAQEILEKRLAKAEGKLARVHRRRRRGLLTLALAGAGAAGTVAVRRYLAQQDSPTITAEPAPIGSTTGSAAATDRASGRDAFDDRLSTSTNSLEEMPGVDTTFGEPSRPR</sequence>
<protein>
    <submittedName>
        <fullName evidence="4">Uncharacterized protein</fullName>
    </submittedName>
</protein>
<evidence type="ECO:0000256" key="2">
    <source>
        <dbReference type="SAM" id="MobiDB-lite"/>
    </source>
</evidence>
<keyword evidence="5" id="KW-1185">Reference proteome</keyword>
<keyword evidence="1" id="KW-0175">Coiled coil</keyword>
<proteinExistence type="predicted"/>
<evidence type="ECO:0000313" key="4">
    <source>
        <dbReference type="EMBL" id="CAJ65390.1"/>
    </source>
</evidence>
<feature type="transmembrane region" description="Helical" evidence="3">
    <location>
        <begin position="171"/>
        <end position="191"/>
    </location>
</feature>
<dbReference type="EMBL" id="CT573213">
    <property type="protein sequence ID" value="CAJ65390.1"/>
    <property type="molecule type" value="Genomic_DNA"/>
</dbReference>
<evidence type="ECO:0000256" key="1">
    <source>
        <dbReference type="SAM" id="Coils"/>
    </source>
</evidence>
<dbReference type="KEGG" id="fal:FRAAL6767"/>
<keyword evidence="3" id="KW-1133">Transmembrane helix</keyword>
<dbReference type="AlphaFoldDB" id="Q0RAZ8"/>
<evidence type="ECO:0000313" key="5">
    <source>
        <dbReference type="Proteomes" id="UP000000657"/>
    </source>
</evidence>
<evidence type="ECO:0000256" key="3">
    <source>
        <dbReference type="SAM" id="Phobius"/>
    </source>
</evidence>